<comment type="caution">
    <text evidence="1">The sequence shown here is derived from an EMBL/GenBank/DDBJ whole genome shotgun (WGS) entry which is preliminary data.</text>
</comment>
<name>A0A7I7SGU8_9MYCO</name>
<sequence length="97" mass="9859">MKKTIGLIPAVALAVGLLVGCSSHATGAVPSPVEPQPLPVVEETPAASAPTAQHPDPASAPECQPYLAREDGDTADGVVGIPIPTDLMWCRPDALGR</sequence>
<dbReference type="PROSITE" id="PS51257">
    <property type="entry name" value="PROKAR_LIPOPROTEIN"/>
    <property type="match status" value="1"/>
</dbReference>
<protein>
    <submittedName>
        <fullName evidence="1">Uncharacterized protein</fullName>
    </submittedName>
</protein>
<evidence type="ECO:0000313" key="1">
    <source>
        <dbReference type="EMBL" id="OSC23892.1"/>
    </source>
</evidence>
<reference evidence="1 2" key="1">
    <citation type="submission" date="2017-04" db="EMBL/GenBank/DDBJ databases">
        <title>The new phylogeny of genus Mycobacterium.</title>
        <authorList>
            <person name="Tortoli E."/>
            <person name="Trovato A."/>
            <person name="Cirillo D.M."/>
        </authorList>
    </citation>
    <scope>NUCLEOTIDE SEQUENCE [LARGE SCALE GENOMIC DNA]</scope>
    <source>
        <strain evidence="1 2">KCTC 19819</strain>
    </source>
</reference>
<keyword evidence="2" id="KW-1185">Reference proteome</keyword>
<proteinExistence type="predicted"/>
<dbReference type="RefSeq" id="WP_085305878.1">
    <property type="nucleotide sequence ID" value="NZ_AP022594.1"/>
</dbReference>
<dbReference type="Proteomes" id="UP000193577">
    <property type="component" value="Unassembled WGS sequence"/>
</dbReference>
<dbReference type="EMBL" id="NCXO01000085">
    <property type="protein sequence ID" value="OSC23892.1"/>
    <property type="molecule type" value="Genomic_DNA"/>
</dbReference>
<evidence type="ECO:0000313" key="2">
    <source>
        <dbReference type="Proteomes" id="UP000193577"/>
    </source>
</evidence>
<dbReference type="AlphaFoldDB" id="A0A7I7SGU8"/>
<gene>
    <name evidence="1" type="ORF">B8W67_19755</name>
</gene>
<organism evidence="1 2">
    <name type="scientific">Mycolicibacillus koreensis</name>
    <dbReference type="NCBI Taxonomy" id="1069220"/>
    <lineage>
        <taxon>Bacteria</taxon>
        <taxon>Bacillati</taxon>
        <taxon>Actinomycetota</taxon>
        <taxon>Actinomycetes</taxon>
        <taxon>Mycobacteriales</taxon>
        <taxon>Mycobacteriaceae</taxon>
        <taxon>Mycolicibacillus</taxon>
    </lineage>
</organism>
<accession>A0A7I7SGU8</accession>